<evidence type="ECO:0000313" key="3">
    <source>
        <dbReference type="Proteomes" id="UP000265515"/>
    </source>
</evidence>
<feature type="compositionally biased region" description="Basic and acidic residues" evidence="1">
    <location>
        <begin position="46"/>
        <end position="68"/>
    </location>
</feature>
<sequence>MVLTRSKTSDMDQQTGETIEAYETRMLYMVAEFKQREAAATSARKKKDEEAEEHRRIAEQQRQEDAERRRLRRDKILKSEGDIEVIAGEWAVAAEEEDAPPAVGGLATTIKHMIDLVATYAAQQEDILCVDTLVRKQARLIDELLNRVRRLEQQPTTATPAGPSNLTDRINVLEIDVGTLKDGALATNQRIDQQICAAVAIPTATTRESIPKFDGILIFCDAVAPVSVEAGHPQSQRGEPVLIPILLIRGHVPDVAGQHVVHAHRRSLRAAYANQLA</sequence>
<accession>A0A388LZY2</accession>
<dbReference type="EMBL" id="BFEA01000637">
    <property type="protein sequence ID" value="GBG87880.1"/>
    <property type="molecule type" value="Genomic_DNA"/>
</dbReference>
<evidence type="ECO:0000256" key="1">
    <source>
        <dbReference type="SAM" id="MobiDB-lite"/>
    </source>
</evidence>
<dbReference type="Proteomes" id="UP000265515">
    <property type="component" value="Unassembled WGS sequence"/>
</dbReference>
<evidence type="ECO:0000313" key="2">
    <source>
        <dbReference type="EMBL" id="GBG87880.1"/>
    </source>
</evidence>
<protein>
    <submittedName>
        <fullName evidence="2">Uncharacterized protein</fullName>
    </submittedName>
</protein>
<dbReference type="AlphaFoldDB" id="A0A388LZY2"/>
<organism evidence="2 3">
    <name type="scientific">Chara braunii</name>
    <name type="common">Braun's stonewort</name>
    <dbReference type="NCBI Taxonomy" id="69332"/>
    <lineage>
        <taxon>Eukaryota</taxon>
        <taxon>Viridiplantae</taxon>
        <taxon>Streptophyta</taxon>
        <taxon>Charophyceae</taxon>
        <taxon>Charales</taxon>
        <taxon>Characeae</taxon>
        <taxon>Chara</taxon>
    </lineage>
</organism>
<reference evidence="2 3" key="1">
    <citation type="journal article" date="2018" name="Cell">
        <title>The Chara Genome: Secondary Complexity and Implications for Plant Terrestrialization.</title>
        <authorList>
            <person name="Nishiyama T."/>
            <person name="Sakayama H."/>
            <person name="Vries J.D."/>
            <person name="Buschmann H."/>
            <person name="Saint-Marcoux D."/>
            <person name="Ullrich K.K."/>
            <person name="Haas F.B."/>
            <person name="Vanderstraeten L."/>
            <person name="Becker D."/>
            <person name="Lang D."/>
            <person name="Vosolsobe S."/>
            <person name="Rombauts S."/>
            <person name="Wilhelmsson P.K.I."/>
            <person name="Janitza P."/>
            <person name="Kern R."/>
            <person name="Heyl A."/>
            <person name="Rumpler F."/>
            <person name="Villalobos L.I.A.C."/>
            <person name="Clay J.M."/>
            <person name="Skokan R."/>
            <person name="Toyoda A."/>
            <person name="Suzuki Y."/>
            <person name="Kagoshima H."/>
            <person name="Schijlen E."/>
            <person name="Tajeshwar N."/>
            <person name="Catarino B."/>
            <person name="Hetherington A.J."/>
            <person name="Saltykova A."/>
            <person name="Bonnot C."/>
            <person name="Breuninger H."/>
            <person name="Symeonidi A."/>
            <person name="Radhakrishnan G.V."/>
            <person name="Van Nieuwerburgh F."/>
            <person name="Deforce D."/>
            <person name="Chang C."/>
            <person name="Karol K.G."/>
            <person name="Hedrich R."/>
            <person name="Ulvskov P."/>
            <person name="Glockner G."/>
            <person name="Delwiche C.F."/>
            <person name="Petrasek J."/>
            <person name="Van de Peer Y."/>
            <person name="Friml J."/>
            <person name="Beilby M."/>
            <person name="Dolan L."/>
            <person name="Kohara Y."/>
            <person name="Sugano S."/>
            <person name="Fujiyama A."/>
            <person name="Delaux P.-M."/>
            <person name="Quint M."/>
            <person name="TheiBen G."/>
            <person name="Hagemann M."/>
            <person name="Harholt J."/>
            <person name="Dunand C."/>
            <person name="Zachgo S."/>
            <person name="Langdale J."/>
            <person name="Maumus F."/>
            <person name="Straeten D.V.D."/>
            <person name="Gould S.B."/>
            <person name="Rensing S.A."/>
        </authorList>
    </citation>
    <scope>NUCLEOTIDE SEQUENCE [LARGE SCALE GENOMIC DNA]</scope>
    <source>
        <strain evidence="2 3">S276</strain>
    </source>
</reference>
<dbReference type="Gramene" id="GBG87880">
    <property type="protein sequence ID" value="GBG87880"/>
    <property type="gene ID" value="CBR_g46180"/>
</dbReference>
<gene>
    <name evidence="2" type="ORF">CBR_g46180</name>
</gene>
<keyword evidence="3" id="KW-1185">Reference proteome</keyword>
<feature type="region of interest" description="Disordered" evidence="1">
    <location>
        <begin position="39"/>
        <end position="68"/>
    </location>
</feature>
<dbReference type="OrthoDB" id="1882547at2759"/>
<proteinExistence type="predicted"/>
<name>A0A388LZY2_CHABU</name>
<comment type="caution">
    <text evidence="2">The sequence shown here is derived from an EMBL/GenBank/DDBJ whole genome shotgun (WGS) entry which is preliminary data.</text>
</comment>